<dbReference type="Gene3D" id="1.10.287.1490">
    <property type="match status" value="1"/>
</dbReference>
<keyword evidence="8 10" id="KW-0131">Cell cycle</keyword>
<dbReference type="AlphaFoldDB" id="A0A0F7UDX1"/>
<dbReference type="InterPro" id="IPR005550">
    <property type="entry name" value="Kinetochore_Ndc80"/>
</dbReference>
<keyword evidence="7 10" id="KW-0539">Nucleus</keyword>
<evidence type="ECO:0000256" key="8">
    <source>
        <dbReference type="ARBA" id="ARBA00023306"/>
    </source>
</evidence>
<evidence type="ECO:0000256" key="11">
    <source>
        <dbReference type="SAM" id="Coils"/>
    </source>
</evidence>
<feature type="compositionally biased region" description="Polar residues" evidence="12">
    <location>
        <begin position="8"/>
        <end position="18"/>
    </location>
</feature>
<keyword evidence="3 10" id="KW-0132">Cell division</keyword>
<feature type="coiled-coil region" evidence="11">
    <location>
        <begin position="703"/>
        <end position="752"/>
    </location>
</feature>
<keyword evidence="4 10" id="KW-0498">Mitosis</keyword>
<dbReference type="GO" id="GO:0031262">
    <property type="term" value="C:Ndc80 complex"/>
    <property type="evidence" value="ECO:0007669"/>
    <property type="project" value="UniProtKB-UniRule"/>
</dbReference>
<protein>
    <recommendedName>
        <fullName evidence="10">Kinetochore protein NDC80</fullName>
    </recommendedName>
</protein>
<feature type="compositionally biased region" description="Low complexity" evidence="12">
    <location>
        <begin position="40"/>
        <end position="59"/>
    </location>
</feature>
<dbReference type="PANTHER" id="PTHR10643">
    <property type="entry name" value="KINETOCHORE PROTEIN NDC80"/>
    <property type="match status" value="1"/>
</dbReference>
<feature type="coiled-coil region" evidence="11">
    <location>
        <begin position="614"/>
        <end position="655"/>
    </location>
</feature>
<evidence type="ECO:0000256" key="9">
    <source>
        <dbReference type="ARBA" id="ARBA00023328"/>
    </source>
</evidence>
<dbReference type="PANTHER" id="PTHR10643:SF2">
    <property type="entry name" value="KINETOCHORE PROTEIN NDC80 HOMOLOG"/>
    <property type="match status" value="1"/>
</dbReference>
<proteinExistence type="inferred from homology"/>
<comment type="similarity">
    <text evidence="1 10">Belongs to the NDC80/HEC1 family.</text>
</comment>
<comment type="subunit">
    <text evidence="10">Component of the NDC80 complex.</text>
</comment>
<evidence type="ECO:0000259" key="13">
    <source>
        <dbReference type="Pfam" id="PF03801"/>
    </source>
</evidence>
<keyword evidence="9 10" id="KW-0137">Centromere</keyword>
<comment type="subcellular location">
    <subcellularLocation>
        <location evidence="10">Chromosome</location>
        <location evidence="10">Centromere</location>
        <location evidence="10">Kinetochore</location>
    </subcellularLocation>
    <subcellularLocation>
        <location evidence="10">Nucleus</location>
    </subcellularLocation>
</comment>
<evidence type="ECO:0000256" key="2">
    <source>
        <dbReference type="ARBA" id="ARBA00022454"/>
    </source>
</evidence>
<evidence type="ECO:0000256" key="5">
    <source>
        <dbReference type="ARBA" id="ARBA00022838"/>
    </source>
</evidence>
<evidence type="ECO:0000256" key="6">
    <source>
        <dbReference type="ARBA" id="ARBA00023054"/>
    </source>
</evidence>
<feature type="region of interest" description="Disordered" evidence="12">
    <location>
        <begin position="1"/>
        <end position="83"/>
    </location>
</feature>
<evidence type="ECO:0000256" key="3">
    <source>
        <dbReference type="ARBA" id="ARBA00022618"/>
    </source>
</evidence>
<reference evidence="14" key="1">
    <citation type="journal article" date="2015" name="PLoS ONE">
        <title>Comprehensive Evaluation of Toxoplasma gondii VEG and Neospora caninum LIV Genomes with Tachyzoite Stage Transcriptome and Proteome Defines Novel Transcript Features.</title>
        <authorList>
            <person name="Ramaprasad A."/>
            <person name="Mourier T."/>
            <person name="Naeem R."/>
            <person name="Malas T.B."/>
            <person name="Moussa E."/>
            <person name="Panigrahi A."/>
            <person name="Vermont S.J."/>
            <person name="Otto T.D."/>
            <person name="Wastling J."/>
            <person name="Pain A."/>
        </authorList>
    </citation>
    <scope>NUCLEOTIDE SEQUENCE</scope>
    <source>
        <strain evidence="14">Liverpool</strain>
    </source>
</reference>
<dbReference type="GO" id="GO:0005634">
    <property type="term" value="C:nucleus"/>
    <property type="evidence" value="ECO:0007669"/>
    <property type="project" value="UniProtKB-SubCell"/>
</dbReference>
<keyword evidence="5 10" id="KW-0995">Kinetochore</keyword>
<accession>A0A0F7UDX1</accession>
<feature type="coiled-coil region" evidence="11">
    <location>
        <begin position="333"/>
        <end position="374"/>
    </location>
</feature>
<evidence type="ECO:0000256" key="4">
    <source>
        <dbReference type="ARBA" id="ARBA00022776"/>
    </source>
</evidence>
<dbReference type="GO" id="GO:0051301">
    <property type="term" value="P:cell division"/>
    <property type="evidence" value="ECO:0007669"/>
    <property type="project" value="UniProtKB-UniRule"/>
</dbReference>
<gene>
    <name evidence="14" type="ORF">BN1204_026630</name>
</gene>
<name>A0A0F7UDX1_NEOCL</name>
<dbReference type="Pfam" id="PF03801">
    <property type="entry name" value="Ndc80_HEC"/>
    <property type="match status" value="1"/>
</dbReference>
<dbReference type="Gene3D" id="1.10.418.30">
    <property type="entry name" value="Ncd80 complex, Ncd80 subunit"/>
    <property type="match status" value="2"/>
</dbReference>
<comment type="function">
    <text evidence="10">Acts as a component of the essential kinetochore-associated NDC80 complex, which is required for chromosome segregation and spindle checkpoint activity.</text>
</comment>
<feature type="coiled-coil region" evidence="11">
    <location>
        <begin position="399"/>
        <end position="426"/>
    </location>
</feature>
<keyword evidence="6 11" id="KW-0175">Coiled coil</keyword>
<evidence type="ECO:0000256" key="1">
    <source>
        <dbReference type="ARBA" id="ARBA00007050"/>
    </source>
</evidence>
<organism evidence="14">
    <name type="scientific">Neospora caninum (strain Liverpool)</name>
    <dbReference type="NCBI Taxonomy" id="572307"/>
    <lineage>
        <taxon>Eukaryota</taxon>
        <taxon>Sar</taxon>
        <taxon>Alveolata</taxon>
        <taxon>Apicomplexa</taxon>
        <taxon>Conoidasida</taxon>
        <taxon>Coccidia</taxon>
        <taxon>Eucoccidiorida</taxon>
        <taxon>Eimeriorina</taxon>
        <taxon>Sarcocystidae</taxon>
        <taxon>Neospora</taxon>
    </lineage>
</organism>
<dbReference type="InterPro" id="IPR055260">
    <property type="entry name" value="Ndc80_CH"/>
</dbReference>
<feature type="domain" description="Kinetochore protein Ndc80 CH" evidence="13">
    <location>
        <begin position="246"/>
        <end position="280"/>
    </location>
</feature>
<evidence type="ECO:0000256" key="10">
    <source>
        <dbReference type="RuleBase" id="RU368072"/>
    </source>
</evidence>
<evidence type="ECO:0000256" key="7">
    <source>
        <dbReference type="ARBA" id="ARBA00023242"/>
    </source>
</evidence>
<evidence type="ECO:0000256" key="12">
    <source>
        <dbReference type="SAM" id="MobiDB-lite"/>
    </source>
</evidence>
<dbReference type="EMBL" id="LN714482">
    <property type="protein sequence ID" value="CEL66855.1"/>
    <property type="molecule type" value="Genomic_DNA"/>
</dbReference>
<evidence type="ECO:0000313" key="14">
    <source>
        <dbReference type="EMBL" id="CEL66855.1"/>
    </source>
</evidence>
<dbReference type="InterPro" id="IPR038273">
    <property type="entry name" value="Ndc80_sf"/>
</dbReference>
<feature type="compositionally biased region" description="Low complexity" evidence="12">
    <location>
        <begin position="526"/>
        <end position="543"/>
    </location>
</feature>
<keyword evidence="2 10" id="KW-0158">Chromosome</keyword>
<sequence length="767" mass="85229">MHDPSNLRGLTSGASSLGPSAFPLSSPLRSTSPYRADRLAPAPSASSSFPGFSSPMRSGAAGGDGRSRGFPGQENESTNSFFGVHGGSSFTAARAAAPPARDNVRREVGQFSFYKSLLPAGSAATVGRGLGSKKGPGGVQQLLGNEEAKRESVKTIIRFLCYSGFPQQLSPKVFVAPPRNLLVEIWNHLLRRACDDSVQVTNENANEEVPRLFKELGSWLLFLCFLRGPSPSRLLGLSFDCCPVSSYPLTIAKSSMQAPNSAHQWPLHLHALSWLCELLIYESEVFSRDPLLNPAVEKKDAMAGAVMISRMLLNHYPQSGNGRDLTQLQQVLYSQMEREVEQLERSIASRERHLNRAQQELRSISAELEANAALPPEIDRLCADLEKLNDGIKQQKTASDQQDKEIDAKQKRRSALQTEIRQVAAETEHLDAQVKEQGISKAEVEKIRSEIHALREKVALRSKDVEAQKLQLTSVEDEINRRGEELRITTRTGNTLLQRCMQDTESAKFPSDAAWASLDRFATTASLPADSDSPSSSLGASARSRSDGRGRSASQLPLADGRERGGRISVTSATDSPLATHEQLLGVRWKAWKAELLRLVDSDRHFDAQSRRTDEKTAAEIEKLKKTRQQLESARRTEERKISVLREDLLKVEAQRTQQHQVLSAEIETLERGVSEHRQAVEAALLKAERHANDLRLLFETREKENEAEIAEKLDDLRRIQEDGLSEKRRILHALQDLVQKKEQVCVEYERDLVAAVARSEKYTQSC</sequence>
<dbReference type="GO" id="GO:0051315">
    <property type="term" value="P:attachment of mitotic spindle microtubules to kinetochore"/>
    <property type="evidence" value="ECO:0007669"/>
    <property type="project" value="UniProtKB-UniRule"/>
</dbReference>
<feature type="region of interest" description="Disordered" evidence="12">
    <location>
        <begin position="526"/>
        <end position="577"/>
    </location>
</feature>